<dbReference type="GO" id="GO:0022857">
    <property type="term" value="F:transmembrane transporter activity"/>
    <property type="evidence" value="ECO:0007669"/>
    <property type="project" value="InterPro"/>
</dbReference>
<keyword evidence="3 6" id="KW-1133">Transmembrane helix</keyword>
<keyword evidence="8" id="KW-1185">Reference proteome</keyword>
<gene>
    <name evidence="7" type="ORF">I41_12100</name>
</gene>
<feature type="transmembrane region" description="Helical" evidence="6">
    <location>
        <begin position="212"/>
        <end position="238"/>
    </location>
</feature>
<dbReference type="Gene3D" id="1.20.1740.10">
    <property type="entry name" value="Amino acid/polyamine transporter I"/>
    <property type="match status" value="1"/>
</dbReference>
<sequence>MSNSDQADSPSSEAHAAPPVDEKVRQDAGLVGEVGEHEEDAHSLPKRVKTLLIGRPRDLGDERVFHHVSLIAFLAWVGLGADGLSSSCYGPAEAFHHLGEFRYLAIFLSLATVLTVLIISACYSHIIEEFPSGGGGYLVASKLLGRPAGVVSGSALLVDYVLTITVSIAGAGNALFGLMPPAYDPWKIWAEAAAIILLIVLNLRGVKESVTFLVPIFLTFLVTHALLISGSLILHFGAAGEVTRHVVTSVQSHAADPSIGVVGLLGVFLYAYSMGAGTYTGIEAVSNSMPVMREPRVATAKRTMVYMALSLAFVAGGLMVAYLLLGIGPDEHKTMNQVLTEIFVDDVGLTSVGLGPIFLWVTIISEGALLFVAAQAGFIDGPRILANMSQDSYAPHWLGNLSERLATHNGIMIMGVAALTALLYTGGSIGLLLTMYSINVFLTFSLSMVGMLVHWWQERGRNPLWKRRFALFLLGAILCLSILGVTIRYKLLDGGYVTILVTGTCIALALLTRRYYDRVNRRVQKLNEALSHVPTRDEDLNIAEPDPAQPTAIILVGSYGGLGIHTMLSAIRFSPGYYKNIVFVSVGVVDSGNFKGIEAMQELRNYTEETLAKYVDLANRLGLASTSFMSIGTDPVEELEHLCVDVHKRFPRSTIFAGQLMFSRDSIYQRLFHNQTAFSLQRRLQWDGVPMVILPTRVR</sequence>
<dbReference type="GO" id="GO:0016020">
    <property type="term" value="C:membrane"/>
    <property type="evidence" value="ECO:0007669"/>
    <property type="project" value="UniProtKB-SubCell"/>
</dbReference>
<protein>
    <submittedName>
        <fullName evidence="7">Uncharacterized protein</fullName>
    </submittedName>
</protein>
<dbReference type="PANTHER" id="PTHR47704:SF1">
    <property type="entry name" value="POTASSIUM TRANSPORTER KIMA"/>
    <property type="match status" value="1"/>
</dbReference>
<feature type="compositionally biased region" description="Polar residues" evidence="5">
    <location>
        <begin position="1"/>
        <end position="12"/>
    </location>
</feature>
<evidence type="ECO:0000256" key="6">
    <source>
        <dbReference type="SAM" id="Phobius"/>
    </source>
</evidence>
<evidence type="ECO:0000256" key="2">
    <source>
        <dbReference type="ARBA" id="ARBA00022692"/>
    </source>
</evidence>
<evidence type="ECO:0000256" key="3">
    <source>
        <dbReference type="ARBA" id="ARBA00022989"/>
    </source>
</evidence>
<feature type="transmembrane region" description="Helical" evidence="6">
    <location>
        <begin position="64"/>
        <end position="81"/>
    </location>
</feature>
<feature type="transmembrane region" description="Helical" evidence="6">
    <location>
        <begin position="357"/>
        <end position="379"/>
    </location>
</feature>
<feature type="transmembrane region" description="Helical" evidence="6">
    <location>
        <begin position="438"/>
        <end position="457"/>
    </location>
</feature>
<dbReference type="Pfam" id="PF13520">
    <property type="entry name" value="AA_permease_2"/>
    <property type="match status" value="1"/>
</dbReference>
<evidence type="ECO:0000256" key="1">
    <source>
        <dbReference type="ARBA" id="ARBA00004141"/>
    </source>
</evidence>
<feature type="transmembrane region" description="Helical" evidence="6">
    <location>
        <begin position="101"/>
        <end position="127"/>
    </location>
</feature>
<comment type="subcellular location">
    <subcellularLocation>
        <location evidence="1">Membrane</location>
        <topology evidence="1">Multi-pass membrane protein</topology>
    </subcellularLocation>
</comment>
<dbReference type="AlphaFoldDB" id="A0A517TUI8"/>
<dbReference type="Proteomes" id="UP000317909">
    <property type="component" value="Chromosome"/>
</dbReference>
<dbReference type="InterPro" id="IPR002293">
    <property type="entry name" value="AA/rel_permease1"/>
</dbReference>
<evidence type="ECO:0000256" key="5">
    <source>
        <dbReference type="SAM" id="MobiDB-lite"/>
    </source>
</evidence>
<dbReference type="PANTHER" id="PTHR47704">
    <property type="entry name" value="POTASSIUM TRANSPORTER KIMA"/>
    <property type="match status" value="1"/>
</dbReference>
<dbReference type="RefSeq" id="WP_145431649.1">
    <property type="nucleotide sequence ID" value="NZ_CP036339.1"/>
</dbReference>
<name>A0A517TUI8_9BACT</name>
<feature type="transmembrane region" description="Helical" evidence="6">
    <location>
        <begin position="258"/>
        <end position="282"/>
    </location>
</feature>
<evidence type="ECO:0000256" key="4">
    <source>
        <dbReference type="ARBA" id="ARBA00023136"/>
    </source>
</evidence>
<keyword evidence="2 6" id="KW-0812">Transmembrane</keyword>
<proteinExistence type="predicted"/>
<feature type="region of interest" description="Disordered" evidence="5">
    <location>
        <begin position="1"/>
        <end position="28"/>
    </location>
</feature>
<dbReference type="KEGG" id="llh:I41_12100"/>
<feature type="transmembrane region" description="Helical" evidence="6">
    <location>
        <begin position="411"/>
        <end position="432"/>
    </location>
</feature>
<organism evidence="7 8">
    <name type="scientific">Lacipirellula limnantheis</name>
    <dbReference type="NCBI Taxonomy" id="2528024"/>
    <lineage>
        <taxon>Bacteria</taxon>
        <taxon>Pseudomonadati</taxon>
        <taxon>Planctomycetota</taxon>
        <taxon>Planctomycetia</taxon>
        <taxon>Pirellulales</taxon>
        <taxon>Lacipirellulaceae</taxon>
        <taxon>Lacipirellula</taxon>
    </lineage>
</organism>
<accession>A0A517TUI8</accession>
<keyword evidence="4 6" id="KW-0472">Membrane</keyword>
<dbReference type="OrthoDB" id="9759676at2"/>
<dbReference type="InterPro" id="IPR053153">
    <property type="entry name" value="APC_K+_Transporter"/>
</dbReference>
<evidence type="ECO:0000313" key="7">
    <source>
        <dbReference type="EMBL" id="QDT72044.1"/>
    </source>
</evidence>
<feature type="transmembrane region" description="Helical" evidence="6">
    <location>
        <begin position="148"/>
        <end position="176"/>
    </location>
</feature>
<feature type="transmembrane region" description="Helical" evidence="6">
    <location>
        <begin position="188"/>
        <end position="205"/>
    </location>
</feature>
<dbReference type="EMBL" id="CP036339">
    <property type="protein sequence ID" value="QDT72044.1"/>
    <property type="molecule type" value="Genomic_DNA"/>
</dbReference>
<feature type="transmembrane region" description="Helical" evidence="6">
    <location>
        <begin position="495"/>
        <end position="516"/>
    </location>
</feature>
<feature type="transmembrane region" description="Helical" evidence="6">
    <location>
        <begin position="303"/>
        <end position="325"/>
    </location>
</feature>
<reference evidence="7 8" key="1">
    <citation type="submission" date="2019-02" db="EMBL/GenBank/DDBJ databases">
        <title>Deep-cultivation of Planctomycetes and their phenomic and genomic characterization uncovers novel biology.</title>
        <authorList>
            <person name="Wiegand S."/>
            <person name="Jogler M."/>
            <person name="Boedeker C."/>
            <person name="Pinto D."/>
            <person name="Vollmers J."/>
            <person name="Rivas-Marin E."/>
            <person name="Kohn T."/>
            <person name="Peeters S.H."/>
            <person name="Heuer A."/>
            <person name="Rast P."/>
            <person name="Oberbeckmann S."/>
            <person name="Bunk B."/>
            <person name="Jeske O."/>
            <person name="Meyerdierks A."/>
            <person name="Storesund J.E."/>
            <person name="Kallscheuer N."/>
            <person name="Luecker S."/>
            <person name="Lage O.M."/>
            <person name="Pohl T."/>
            <person name="Merkel B.J."/>
            <person name="Hornburger P."/>
            <person name="Mueller R.-W."/>
            <person name="Bruemmer F."/>
            <person name="Labrenz M."/>
            <person name="Spormann A.M."/>
            <person name="Op den Camp H."/>
            <person name="Overmann J."/>
            <person name="Amann R."/>
            <person name="Jetten M.S.M."/>
            <person name="Mascher T."/>
            <person name="Medema M.H."/>
            <person name="Devos D.P."/>
            <person name="Kaster A.-K."/>
            <person name="Ovreas L."/>
            <person name="Rohde M."/>
            <person name="Galperin M.Y."/>
            <person name="Jogler C."/>
        </authorList>
    </citation>
    <scope>NUCLEOTIDE SEQUENCE [LARGE SCALE GENOMIC DNA]</scope>
    <source>
        <strain evidence="7 8">I41</strain>
    </source>
</reference>
<feature type="transmembrane region" description="Helical" evidence="6">
    <location>
        <begin position="469"/>
        <end position="489"/>
    </location>
</feature>
<evidence type="ECO:0000313" key="8">
    <source>
        <dbReference type="Proteomes" id="UP000317909"/>
    </source>
</evidence>